<dbReference type="AlphaFoldDB" id="A0A9N9C6R4"/>
<evidence type="ECO:0000313" key="1">
    <source>
        <dbReference type="EMBL" id="CAG8590059.1"/>
    </source>
</evidence>
<evidence type="ECO:0000313" key="2">
    <source>
        <dbReference type="Proteomes" id="UP000789572"/>
    </source>
</evidence>
<dbReference type="Proteomes" id="UP000789572">
    <property type="component" value="Unassembled WGS sequence"/>
</dbReference>
<comment type="caution">
    <text evidence="1">The sequence shown here is derived from an EMBL/GenBank/DDBJ whole genome shotgun (WGS) entry which is preliminary data.</text>
</comment>
<gene>
    <name evidence="1" type="ORF">POCULU_LOCUS6927</name>
</gene>
<dbReference type="EMBL" id="CAJVPJ010001409">
    <property type="protein sequence ID" value="CAG8590059.1"/>
    <property type="molecule type" value="Genomic_DNA"/>
</dbReference>
<keyword evidence="2" id="KW-1185">Reference proteome</keyword>
<organism evidence="1 2">
    <name type="scientific">Paraglomus occultum</name>
    <dbReference type="NCBI Taxonomy" id="144539"/>
    <lineage>
        <taxon>Eukaryota</taxon>
        <taxon>Fungi</taxon>
        <taxon>Fungi incertae sedis</taxon>
        <taxon>Mucoromycota</taxon>
        <taxon>Glomeromycotina</taxon>
        <taxon>Glomeromycetes</taxon>
        <taxon>Paraglomerales</taxon>
        <taxon>Paraglomeraceae</taxon>
        <taxon>Paraglomus</taxon>
    </lineage>
</organism>
<name>A0A9N9C6R4_9GLOM</name>
<sequence length="399" mass="45023">MALNARSQDRYSVAEEVIFTGNLNVTSDLILISGHLISILCSFQIAQTTDTISKSHGMAEMIEMSLVHYPDASIRSTIIFVSLRDYKHFGDVIGHVGRDPILLVSAETAAIRQKLRFNAKFAKIVKITAVLFAATDEYRVVPRTSRRLSDEDRLEDGLPPRNTYETADIASVFSLLINMELPDTMYNEAIDPCAEEWIFDCVFPRYSLIWFPNRASPPSSIKLPPMLPVELGEGIYKPRGLTKCMKNLSEKIYNFRLLEDGTPKVGIDSSSNLITPPGMRLELDYLYFNDAEYVLSTDNKVAEDETPETLYYDKQIANNFNPESSTRNKIGYEDIIKDTSDNVIQIAILTLYPRLGRTLQNAVGLLIDYEARSMPTQMALSNLHAKRLELIWIVTANES</sequence>
<protein>
    <submittedName>
        <fullName evidence="1">2652_t:CDS:1</fullName>
    </submittedName>
</protein>
<accession>A0A9N9C6R4</accession>
<proteinExistence type="predicted"/>
<reference evidence="1" key="1">
    <citation type="submission" date="2021-06" db="EMBL/GenBank/DDBJ databases">
        <authorList>
            <person name="Kallberg Y."/>
            <person name="Tangrot J."/>
            <person name="Rosling A."/>
        </authorList>
    </citation>
    <scope>NUCLEOTIDE SEQUENCE</scope>
    <source>
        <strain evidence="1">IA702</strain>
    </source>
</reference>